<evidence type="ECO:0000256" key="3">
    <source>
        <dbReference type="ARBA" id="ARBA00022553"/>
    </source>
</evidence>
<dbReference type="InterPro" id="IPR003660">
    <property type="entry name" value="HAMP_dom"/>
</dbReference>
<evidence type="ECO:0000259" key="13">
    <source>
        <dbReference type="PROSITE" id="PS50113"/>
    </source>
</evidence>
<dbReference type="PROSITE" id="PS50112">
    <property type="entry name" value="PAS"/>
    <property type="match status" value="1"/>
</dbReference>
<evidence type="ECO:0000313" key="15">
    <source>
        <dbReference type="EMBL" id="MFC7124682.1"/>
    </source>
</evidence>
<dbReference type="GO" id="GO:0007165">
    <property type="term" value="P:signal transduction"/>
    <property type="evidence" value="ECO:0007669"/>
    <property type="project" value="UniProtKB-KW"/>
</dbReference>
<evidence type="ECO:0000256" key="4">
    <source>
        <dbReference type="ARBA" id="ARBA00022679"/>
    </source>
</evidence>
<keyword evidence="5" id="KW-0547">Nucleotide-binding</keyword>
<accession>A0ABD5X8G1</accession>
<dbReference type="SUPFAM" id="SSF158472">
    <property type="entry name" value="HAMP domain-like"/>
    <property type="match status" value="1"/>
</dbReference>
<dbReference type="Gene3D" id="3.30.450.20">
    <property type="entry name" value="PAS domain"/>
    <property type="match status" value="1"/>
</dbReference>
<feature type="coiled-coil region" evidence="9">
    <location>
        <begin position="407"/>
        <end position="438"/>
    </location>
</feature>
<dbReference type="InterPro" id="IPR000700">
    <property type="entry name" value="PAS-assoc_C"/>
</dbReference>
<dbReference type="PROSITE" id="PS50113">
    <property type="entry name" value="PAC"/>
    <property type="match status" value="1"/>
</dbReference>
<keyword evidence="7" id="KW-0067">ATP-binding</keyword>
<dbReference type="NCBIfam" id="TIGR00229">
    <property type="entry name" value="sensory_box"/>
    <property type="match status" value="1"/>
</dbReference>
<evidence type="ECO:0000256" key="6">
    <source>
        <dbReference type="ARBA" id="ARBA00022777"/>
    </source>
</evidence>
<dbReference type="InterPro" id="IPR005467">
    <property type="entry name" value="His_kinase_dom"/>
</dbReference>
<evidence type="ECO:0000256" key="5">
    <source>
        <dbReference type="ARBA" id="ARBA00022741"/>
    </source>
</evidence>
<dbReference type="InterPro" id="IPR050980">
    <property type="entry name" value="2C_sensor_his_kinase"/>
</dbReference>
<feature type="domain" description="PAC" evidence="13">
    <location>
        <begin position="497"/>
        <end position="547"/>
    </location>
</feature>
<dbReference type="InterPro" id="IPR035965">
    <property type="entry name" value="PAS-like_dom_sf"/>
</dbReference>
<keyword evidence="8" id="KW-0807">Transducer</keyword>
<protein>
    <recommendedName>
        <fullName evidence="2">histidine kinase</fullName>
        <ecNumber evidence="2">2.7.13.3</ecNumber>
    </recommendedName>
</protein>
<sequence length="758" mass="84494">MGLRENIPDFLRSRYAVKLFIVALLIVAVIGTISTIMALQVSDEVTAGQLQSIESNTELEADQLAKWFEGEQESIRVLSAHRGITGDNIIMTRGTFRSELAQRSDEIVGFHLVERTANSSSNGTTEQIIVSTDQQLEGQQLSATNINWGEDTNGNEISFTFDGQDDVLVSWVYLDNGNMSVAMASPTPDGEHVLIGEYQPSVRIGESTHVVNGTDTIVLGGVSAYVMFEADSPNEFRPYKGNRTTTDVGTRILERDNQFAPLSGSNIDDNEVRGYHSVPSEGVNWVVVKEAPRSKALALTGQVQRDLAILFCAVFLGFLLIGAVIHFGPIRSIKRLAGQADAIAEGDLSVEIEDEARTDEIGQLRESFRNTKQYIETITRQSEKLSQQEFDSEILDKEIPGRVGESMADMQTDLKRFIDEIEEERERYTTLVEQSNDGVVVVQDGRCVFTNEQFLEITGYDHDGLVGRKFVDIVVPADRDLVKERYQQQLIGESPPTQYEVDIETRDGDRRTVELSIARIEHDDDPAALINVRDVTERKHREQRLEVFNRVLRHNIRNQSDIVKSHAEVLSDRTDDRHAQQIQESADRLAVIGNRARTIDQIISRDVQSSEVDLSDLLRRIVRQIDADGVTVTTEITGAGSLVTDEWILEAVLESMLRNSLLSADSTLTIAADAYEDGYVFTVEDDGSGLPEDAVAALQAGTETTHQHSRRLLGLWQLKWGVDKLAGELVFDEGLETTVQVTLPDRKEHPDHTQERAS</sequence>
<keyword evidence="10" id="KW-0472">Membrane</keyword>
<dbReference type="InterPro" id="IPR036890">
    <property type="entry name" value="HATPase_C_sf"/>
</dbReference>
<name>A0ABD5X8G1_9EURY</name>
<dbReference type="CDD" id="cd06225">
    <property type="entry name" value="HAMP"/>
    <property type="match status" value="1"/>
</dbReference>
<feature type="domain" description="Histidine kinase" evidence="11">
    <location>
        <begin position="551"/>
        <end position="747"/>
    </location>
</feature>
<gene>
    <name evidence="15" type="ORF">ACFQJ7_01305</name>
</gene>
<dbReference type="SUPFAM" id="SSF55874">
    <property type="entry name" value="ATPase domain of HSP90 chaperone/DNA topoisomerase II/histidine kinase"/>
    <property type="match status" value="1"/>
</dbReference>
<dbReference type="PROSITE" id="PS50109">
    <property type="entry name" value="HIS_KIN"/>
    <property type="match status" value="1"/>
</dbReference>
<organism evidence="15 16">
    <name type="scientific">Halovenus rubra</name>
    <dbReference type="NCBI Taxonomy" id="869890"/>
    <lineage>
        <taxon>Archaea</taxon>
        <taxon>Methanobacteriati</taxon>
        <taxon>Methanobacteriota</taxon>
        <taxon>Stenosarchaea group</taxon>
        <taxon>Halobacteria</taxon>
        <taxon>Halobacteriales</taxon>
        <taxon>Haloarculaceae</taxon>
        <taxon>Halovenus</taxon>
    </lineage>
</organism>
<feature type="domain" description="HAMP" evidence="14">
    <location>
        <begin position="330"/>
        <end position="380"/>
    </location>
</feature>
<keyword evidence="9" id="KW-0175">Coiled coil</keyword>
<dbReference type="PANTHER" id="PTHR44936:SF10">
    <property type="entry name" value="SENSOR PROTEIN RSTB"/>
    <property type="match status" value="1"/>
</dbReference>
<dbReference type="PROSITE" id="PS50885">
    <property type="entry name" value="HAMP"/>
    <property type="match status" value="1"/>
</dbReference>
<evidence type="ECO:0000259" key="12">
    <source>
        <dbReference type="PROSITE" id="PS50112"/>
    </source>
</evidence>
<dbReference type="CDD" id="cd00130">
    <property type="entry name" value="PAS"/>
    <property type="match status" value="1"/>
</dbReference>
<dbReference type="GO" id="GO:0005524">
    <property type="term" value="F:ATP binding"/>
    <property type="evidence" value="ECO:0007669"/>
    <property type="project" value="UniProtKB-KW"/>
</dbReference>
<dbReference type="InterPro" id="IPR000014">
    <property type="entry name" value="PAS"/>
</dbReference>
<evidence type="ECO:0000256" key="10">
    <source>
        <dbReference type="SAM" id="Phobius"/>
    </source>
</evidence>
<dbReference type="GO" id="GO:0004673">
    <property type="term" value="F:protein histidine kinase activity"/>
    <property type="evidence" value="ECO:0007669"/>
    <property type="project" value="UniProtKB-EC"/>
</dbReference>
<dbReference type="RefSeq" id="WP_267637574.1">
    <property type="nucleotide sequence ID" value="NZ_JAODIY010000010.1"/>
</dbReference>
<dbReference type="InterPro" id="IPR003594">
    <property type="entry name" value="HATPase_dom"/>
</dbReference>
<feature type="transmembrane region" description="Helical" evidence="10">
    <location>
        <begin position="307"/>
        <end position="327"/>
    </location>
</feature>
<keyword evidence="6" id="KW-0418">Kinase</keyword>
<feature type="domain" description="PAS" evidence="12">
    <location>
        <begin position="424"/>
        <end position="493"/>
    </location>
</feature>
<evidence type="ECO:0000256" key="1">
    <source>
        <dbReference type="ARBA" id="ARBA00000085"/>
    </source>
</evidence>
<reference evidence="15 16" key="1">
    <citation type="journal article" date="2014" name="Int. J. Syst. Evol. Microbiol.">
        <title>Complete genome sequence of Corynebacterium casei LMG S-19264T (=DSM 44701T), isolated from a smear-ripened cheese.</title>
        <authorList>
            <consortium name="US DOE Joint Genome Institute (JGI-PGF)"/>
            <person name="Walter F."/>
            <person name="Albersmeier A."/>
            <person name="Kalinowski J."/>
            <person name="Ruckert C."/>
        </authorList>
    </citation>
    <scope>NUCLEOTIDE SEQUENCE [LARGE SCALE GENOMIC DNA]</scope>
    <source>
        <strain evidence="15 16">CGMCC 4.7215</strain>
    </source>
</reference>
<comment type="caution">
    <text evidence="15">The sequence shown here is derived from an EMBL/GenBank/DDBJ whole genome shotgun (WGS) entry which is preliminary data.</text>
</comment>
<keyword evidence="4" id="KW-0808">Transferase</keyword>
<dbReference type="PANTHER" id="PTHR44936">
    <property type="entry name" value="SENSOR PROTEIN CREC"/>
    <property type="match status" value="1"/>
</dbReference>
<keyword evidence="3" id="KW-0597">Phosphoprotein</keyword>
<dbReference type="Pfam" id="PF00989">
    <property type="entry name" value="PAS"/>
    <property type="match status" value="1"/>
</dbReference>
<dbReference type="InterPro" id="IPR013767">
    <property type="entry name" value="PAS_fold"/>
</dbReference>
<dbReference type="Pfam" id="PF02518">
    <property type="entry name" value="HATPase_c"/>
    <property type="match status" value="1"/>
</dbReference>
<dbReference type="Gene3D" id="6.10.340.10">
    <property type="match status" value="1"/>
</dbReference>
<dbReference type="AlphaFoldDB" id="A0ABD5X8G1"/>
<evidence type="ECO:0000259" key="11">
    <source>
        <dbReference type="PROSITE" id="PS50109"/>
    </source>
</evidence>
<comment type="catalytic activity">
    <reaction evidence="1">
        <text>ATP + protein L-histidine = ADP + protein N-phospho-L-histidine.</text>
        <dbReference type="EC" id="2.7.13.3"/>
    </reaction>
</comment>
<dbReference type="EC" id="2.7.13.3" evidence="2"/>
<feature type="transmembrane region" description="Helical" evidence="10">
    <location>
        <begin position="20"/>
        <end position="39"/>
    </location>
</feature>
<evidence type="ECO:0000256" key="2">
    <source>
        <dbReference type="ARBA" id="ARBA00012438"/>
    </source>
</evidence>
<dbReference type="Proteomes" id="UP001596414">
    <property type="component" value="Unassembled WGS sequence"/>
</dbReference>
<dbReference type="SMART" id="SM00304">
    <property type="entry name" value="HAMP"/>
    <property type="match status" value="1"/>
</dbReference>
<keyword evidence="10" id="KW-0812">Transmembrane</keyword>
<dbReference type="EMBL" id="JBHSZQ010000001">
    <property type="protein sequence ID" value="MFC7124682.1"/>
    <property type="molecule type" value="Genomic_DNA"/>
</dbReference>
<evidence type="ECO:0000256" key="7">
    <source>
        <dbReference type="ARBA" id="ARBA00022840"/>
    </source>
</evidence>
<evidence type="ECO:0000313" key="16">
    <source>
        <dbReference type="Proteomes" id="UP001596414"/>
    </source>
</evidence>
<keyword evidence="10" id="KW-1133">Transmembrane helix</keyword>
<evidence type="ECO:0000256" key="9">
    <source>
        <dbReference type="SAM" id="Coils"/>
    </source>
</evidence>
<evidence type="ECO:0000259" key="14">
    <source>
        <dbReference type="PROSITE" id="PS50885"/>
    </source>
</evidence>
<dbReference type="SMART" id="SM00091">
    <property type="entry name" value="PAS"/>
    <property type="match status" value="1"/>
</dbReference>
<proteinExistence type="predicted"/>
<evidence type="ECO:0000256" key="8">
    <source>
        <dbReference type="ARBA" id="ARBA00023224"/>
    </source>
</evidence>
<dbReference type="Pfam" id="PF00672">
    <property type="entry name" value="HAMP"/>
    <property type="match status" value="1"/>
</dbReference>
<dbReference type="SUPFAM" id="SSF55785">
    <property type="entry name" value="PYP-like sensor domain (PAS domain)"/>
    <property type="match status" value="1"/>
</dbReference>
<dbReference type="Gene3D" id="3.30.565.10">
    <property type="entry name" value="Histidine kinase-like ATPase, C-terminal domain"/>
    <property type="match status" value="1"/>
</dbReference>